<name>A0A8S5QPK0_9CAUD</name>
<protein>
    <submittedName>
        <fullName evidence="2">Tail tube protein</fullName>
    </submittedName>
</protein>
<feature type="region of interest" description="Disordered" evidence="1">
    <location>
        <begin position="1"/>
        <end position="21"/>
    </location>
</feature>
<dbReference type="EMBL" id="BK015709">
    <property type="protein sequence ID" value="DAE21199.1"/>
    <property type="molecule type" value="Genomic_DNA"/>
</dbReference>
<feature type="compositionally biased region" description="Basic and acidic residues" evidence="1">
    <location>
        <begin position="1"/>
        <end position="20"/>
    </location>
</feature>
<accession>A0A8S5QPK0</accession>
<evidence type="ECO:0000256" key="1">
    <source>
        <dbReference type="SAM" id="MobiDB-lite"/>
    </source>
</evidence>
<sequence>MIMEKGKNKQEKGLAERSKEGAAVGRIEVEVGGSVYPAYMTNGAMLRFKQQTGRDLTDSDGGFCDTFTLLWCCVASACKREGVAFGMSLEEFADATDPADIEGWSASMFGEGGDDADADAGKKK</sequence>
<reference evidence="2" key="1">
    <citation type="journal article" date="2021" name="Proc. Natl. Acad. Sci. U.S.A.">
        <title>A Catalog of Tens of Thousands of Viruses from Human Metagenomes Reveals Hidden Associations with Chronic Diseases.</title>
        <authorList>
            <person name="Tisza M.J."/>
            <person name="Buck C.B."/>
        </authorList>
    </citation>
    <scope>NUCLEOTIDE SEQUENCE</scope>
    <source>
        <strain evidence="2">Ct6oU4</strain>
    </source>
</reference>
<evidence type="ECO:0000313" key="2">
    <source>
        <dbReference type="EMBL" id="DAE21199.1"/>
    </source>
</evidence>
<feature type="region of interest" description="Disordered" evidence="1">
    <location>
        <begin position="103"/>
        <end position="124"/>
    </location>
</feature>
<organism evidence="2">
    <name type="scientific">Siphoviridae sp. ct6oU4</name>
    <dbReference type="NCBI Taxonomy" id="2826299"/>
    <lineage>
        <taxon>Viruses</taxon>
        <taxon>Duplodnaviria</taxon>
        <taxon>Heunggongvirae</taxon>
        <taxon>Uroviricota</taxon>
        <taxon>Caudoviricetes</taxon>
    </lineage>
</organism>
<proteinExistence type="predicted"/>